<dbReference type="GO" id="GO:0016829">
    <property type="term" value="F:lyase activity"/>
    <property type="evidence" value="ECO:0007669"/>
    <property type="project" value="UniProtKB-KW"/>
</dbReference>
<keyword evidence="1" id="KW-0456">Lyase</keyword>
<accession>A0A6I3IZE8</accession>
<protein>
    <submittedName>
        <fullName evidence="1">Cryptochrome/photolyase family protein</fullName>
    </submittedName>
</protein>
<dbReference type="InterPro" id="IPR036134">
    <property type="entry name" value="Crypto/Photolyase_FAD-like_sf"/>
</dbReference>
<dbReference type="Pfam" id="PF04244">
    <property type="entry name" value="DPRP"/>
    <property type="match status" value="1"/>
</dbReference>
<dbReference type="PANTHER" id="PTHR38657">
    <property type="entry name" value="SLR1343 PROTEIN"/>
    <property type="match status" value="1"/>
</dbReference>
<dbReference type="InterPro" id="IPR014729">
    <property type="entry name" value="Rossmann-like_a/b/a_fold"/>
</dbReference>
<dbReference type="Gene3D" id="1.10.579.10">
    <property type="entry name" value="DNA Cyclobutane Dipyrimidine Photolyase, subunit A, domain 3"/>
    <property type="match status" value="1"/>
</dbReference>
<gene>
    <name evidence="1" type="ORF">GGG17_10255</name>
</gene>
<proteinExistence type="predicted"/>
<dbReference type="Proteomes" id="UP000431092">
    <property type="component" value="Unassembled WGS sequence"/>
</dbReference>
<organism evidence="1 2">
    <name type="scientific">Arsenicicoccus cauae</name>
    <dbReference type="NCBI Taxonomy" id="2663847"/>
    <lineage>
        <taxon>Bacteria</taxon>
        <taxon>Bacillati</taxon>
        <taxon>Actinomycetota</taxon>
        <taxon>Actinomycetes</taxon>
        <taxon>Micrococcales</taxon>
        <taxon>Intrasporangiaceae</taxon>
        <taxon>Arsenicicoccus</taxon>
    </lineage>
</organism>
<dbReference type="PANTHER" id="PTHR38657:SF1">
    <property type="entry name" value="SLR1343 PROTEIN"/>
    <property type="match status" value="1"/>
</dbReference>
<dbReference type="AlphaFoldDB" id="A0A6I3IZE8"/>
<dbReference type="InterPro" id="IPR007357">
    <property type="entry name" value="PhrB-like"/>
</dbReference>
<comment type="caution">
    <text evidence="1">The sequence shown here is derived from an EMBL/GenBank/DDBJ whole genome shotgun (WGS) entry which is preliminary data.</text>
</comment>
<name>A0A6I3IZE8_9MICO</name>
<sequence>MSFMTGPVLRLVLPHQLFETHLDAPRGTSFVLVEDDLLLRQYAFHAHKLVLHRASMARFARRLTERGHTVEMIDSRAEAATADRLAALVRHRRPSQVQVYDVHDDWLARGLTDALAAGGYRLQPQDVLETPGFLTTRRELTDWFAEHPARMQHFYTWQRRRLDVLVDGSAPVGGRWSFDTDNRKKLPRGYHPPPVRLVTEHAPEVREAITWVEQEFPDAPGDPRTFGWPTSHDEARQHLRDFVVERLDLFGPYEDAISSRHAFVHHGLLTPMLNIGLLTPSEVLDTVLAAADDRDVPLASLEGFVRQIIGWREYIRATYHLYGRRIRTANTLRHTRPLDEGWWTARTGLLPVDLVVARVLDTGYAHHIERLMVLGNAMCLLRTDPADAYEWFMQMFVDAYDWVMVPNVYAMSQFAVGEAMTTKPYVSGSNYLTSMSDLPPGDWRKDWDGLYWAFVRDHREVFEANHRSRRIPALWDGFDEARQSAHLERAAAWLG</sequence>
<keyword evidence="2" id="KW-1185">Reference proteome</keyword>
<dbReference type="EMBL" id="WLVL01000038">
    <property type="protein sequence ID" value="MTB72346.1"/>
    <property type="molecule type" value="Genomic_DNA"/>
</dbReference>
<dbReference type="Gene3D" id="1.25.40.80">
    <property type="match status" value="1"/>
</dbReference>
<reference evidence="1 2" key="1">
    <citation type="submission" date="2019-11" db="EMBL/GenBank/DDBJ databases">
        <title>Whole genome sequencing identifies a novel species of the genus Arsenicicoccus isolated from human blood.</title>
        <authorList>
            <person name="Jeong J.H."/>
            <person name="Kweon O.J."/>
            <person name="Kim H.R."/>
            <person name="Kim T.-H."/>
            <person name="Ha S.-M."/>
            <person name="Lee M.-K."/>
        </authorList>
    </citation>
    <scope>NUCLEOTIDE SEQUENCE [LARGE SCALE GENOMIC DNA]</scope>
    <source>
        <strain evidence="1 2">MKL-02</strain>
    </source>
</reference>
<dbReference type="SUPFAM" id="SSF48173">
    <property type="entry name" value="Cryptochrome/photolyase FAD-binding domain"/>
    <property type="match status" value="1"/>
</dbReference>
<evidence type="ECO:0000313" key="1">
    <source>
        <dbReference type="EMBL" id="MTB72346.1"/>
    </source>
</evidence>
<dbReference type="Gene3D" id="3.40.50.620">
    <property type="entry name" value="HUPs"/>
    <property type="match status" value="1"/>
</dbReference>
<dbReference type="Gene3D" id="1.10.10.1710">
    <property type="entry name" value="Deoxyribodipyrimidine photolyase-related"/>
    <property type="match status" value="1"/>
</dbReference>
<dbReference type="InterPro" id="IPR052551">
    <property type="entry name" value="UV-DNA_repair_photolyase"/>
</dbReference>
<evidence type="ECO:0000313" key="2">
    <source>
        <dbReference type="Proteomes" id="UP000431092"/>
    </source>
</evidence>